<dbReference type="SMART" id="SM00557">
    <property type="entry name" value="IG_FLMN"/>
    <property type="match status" value="1"/>
</dbReference>
<evidence type="ECO:0000259" key="10">
    <source>
        <dbReference type="PROSITE" id="PS50089"/>
    </source>
</evidence>
<dbReference type="InterPro" id="IPR017868">
    <property type="entry name" value="Filamin/ABP280_repeat-like"/>
</dbReference>
<accession>A0ABN8PWX3</accession>
<evidence type="ECO:0000256" key="8">
    <source>
        <dbReference type="PROSITE-ProRule" id="PRU00087"/>
    </source>
</evidence>
<keyword evidence="6" id="KW-0862">Zinc</keyword>
<dbReference type="Pfam" id="PF00643">
    <property type="entry name" value="zf-B_box"/>
    <property type="match status" value="2"/>
</dbReference>
<dbReference type="InterPro" id="IPR001258">
    <property type="entry name" value="NHL_repeat"/>
</dbReference>
<keyword evidence="4" id="KW-0677">Repeat</keyword>
<dbReference type="InterPro" id="IPR001841">
    <property type="entry name" value="Znf_RING"/>
</dbReference>
<evidence type="ECO:0000313" key="12">
    <source>
        <dbReference type="EMBL" id="CAH3149959.1"/>
    </source>
</evidence>
<feature type="domain" description="B box-type" evidence="11">
    <location>
        <begin position="92"/>
        <end position="141"/>
    </location>
</feature>
<dbReference type="PROSITE" id="PS50089">
    <property type="entry name" value="ZF_RING_2"/>
    <property type="match status" value="1"/>
</dbReference>
<feature type="repeat" description="Filamin" evidence="8">
    <location>
        <begin position="398"/>
        <end position="451"/>
    </location>
</feature>
<dbReference type="Gene3D" id="3.30.160.60">
    <property type="entry name" value="Classic Zinc Finger"/>
    <property type="match status" value="1"/>
</dbReference>
<dbReference type="SUPFAM" id="SSF81296">
    <property type="entry name" value="E set domains"/>
    <property type="match status" value="1"/>
</dbReference>
<feature type="repeat" description="NHL" evidence="9">
    <location>
        <begin position="643"/>
        <end position="689"/>
    </location>
</feature>
<dbReference type="Gene3D" id="2.60.40.10">
    <property type="entry name" value="Immunoglobulins"/>
    <property type="match status" value="1"/>
</dbReference>
<dbReference type="Gene3D" id="3.30.40.10">
    <property type="entry name" value="Zinc/RING finger domain, C3HC4 (zinc finger)"/>
    <property type="match status" value="1"/>
</dbReference>
<dbReference type="SMART" id="SM00336">
    <property type="entry name" value="BBOX"/>
    <property type="match status" value="2"/>
</dbReference>
<protein>
    <recommendedName>
        <fullName evidence="14">E3 ubiquitin-protein ligase TRIM71</fullName>
    </recommendedName>
</protein>
<dbReference type="InterPro" id="IPR027370">
    <property type="entry name" value="Znf-RING_euk"/>
</dbReference>
<dbReference type="InterPro" id="IPR013083">
    <property type="entry name" value="Znf_RING/FYVE/PHD"/>
</dbReference>
<evidence type="ECO:0000256" key="3">
    <source>
        <dbReference type="ARBA" id="ARBA00022723"/>
    </source>
</evidence>
<evidence type="ECO:0008006" key="14">
    <source>
        <dbReference type="Google" id="ProtNLM"/>
    </source>
</evidence>
<name>A0ABN8PWX3_9CNID</name>
<dbReference type="Proteomes" id="UP001159427">
    <property type="component" value="Unassembled WGS sequence"/>
</dbReference>
<dbReference type="Pfam" id="PF01436">
    <property type="entry name" value="NHL"/>
    <property type="match status" value="2"/>
</dbReference>
<keyword evidence="3" id="KW-0479">Metal-binding</keyword>
<dbReference type="PANTHER" id="PTHR25462">
    <property type="entry name" value="BONUS, ISOFORM C-RELATED"/>
    <property type="match status" value="1"/>
</dbReference>
<feature type="repeat" description="NHL" evidence="9">
    <location>
        <begin position="599"/>
        <end position="639"/>
    </location>
</feature>
<feature type="domain" description="RING-type" evidence="10">
    <location>
        <begin position="14"/>
        <end position="57"/>
    </location>
</feature>
<gene>
    <name evidence="12" type="ORF">PEVE_00045086</name>
</gene>
<evidence type="ECO:0000256" key="9">
    <source>
        <dbReference type="PROSITE-ProRule" id="PRU00504"/>
    </source>
</evidence>
<reference evidence="12 13" key="1">
    <citation type="submission" date="2022-05" db="EMBL/GenBank/DDBJ databases">
        <authorList>
            <consortium name="Genoscope - CEA"/>
            <person name="William W."/>
        </authorList>
    </citation>
    <scope>NUCLEOTIDE SEQUENCE [LARGE SCALE GENOMIC DNA]</scope>
</reference>
<keyword evidence="13" id="KW-1185">Reference proteome</keyword>
<evidence type="ECO:0000256" key="2">
    <source>
        <dbReference type="ARBA" id="ARBA00022553"/>
    </source>
</evidence>
<proteinExistence type="inferred from homology"/>
<dbReference type="SMART" id="SM00184">
    <property type="entry name" value="RING"/>
    <property type="match status" value="1"/>
</dbReference>
<dbReference type="EMBL" id="CALNXI010000982">
    <property type="protein sequence ID" value="CAH3149959.1"/>
    <property type="molecule type" value="Genomic_DNA"/>
</dbReference>
<comment type="similarity">
    <text evidence="1">Belongs to the TRIM/RBCC family.</text>
</comment>
<evidence type="ECO:0000256" key="5">
    <source>
        <dbReference type="ARBA" id="ARBA00022771"/>
    </source>
</evidence>
<sequence length="728" mass="81741">MESLLKNLQKHVTCSICLDTFTEPKTIACLHTFCLKCLEKHAQTSSRDGKFRCPECQAEVAVPEGLRFDKLPTGFLQNSLLGLLTVQQSGDGREISCSSCRKKSAETSFCFECGRFMCPDCVDAHELLRNVAFDGHKVRPIRNFKTDDYEALLKRKSFCHEPYHEREVTRFFCLACQSCVCQVCVITDHRDHRVEPLDKTADDEKAKIMTGVDLMKQKSQVCRDVIRQFEQTVIDLEGNVTAAKREVSHAAEQMIGKIRERERDAITALEDTRVFRTEKLNSVKTQVQSLAKQINQAVEFADNLVQRSSSSVIMENKPYLQQRFADLNKTQVPSVQVSPHVKFVPTCTPENLTLGIIEPIVHGLTQDFQAGLESSIVICPKVNTDVQDKENKFQAEVIVEPSELVGSLKTRGCEDGTRFVVRFTPKLSGVYNVSVKINGKALPDSPFIVPVRDRKFHMLGEFDLKQLEDLQGPFRIAVSRDGLVAVVDCDGHCILVFDKKGQFLRKFGRHGKNCGELHAPAGVTFFNDDEILVTDYLNHRVQLFNVYTGSCELSFGTYGKEIGELHNPESVCVDDEGRVAIADCFNNRMQVFTVDGEPLFIFGDRGSGKLNRPSGCVFHNKRFIVSDTWNHCLKIFDHSGKFLARIGEQGQGVGHFNWPQGLCLDKQGNHYNILVCDSGNGRIVQLTMDGFFTGKTATKLQDPIAIARTPDGPVLVSDYESKKIYILK</sequence>
<dbReference type="PROSITE" id="PS00518">
    <property type="entry name" value="ZF_RING_1"/>
    <property type="match status" value="1"/>
</dbReference>
<feature type="repeat" description="NHL" evidence="9">
    <location>
        <begin position="552"/>
        <end position="595"/>
    </location>
</feature>
<dbReference type="InterPro" id="IPR013783">
    <property type="entry name" value="Ig-like_fold"/>
</dbReference>
<dbReference type="SUPFAM" id="SSF57845">
    <property type="entry name" value="B-box zinc-binding domain"/>
    <property type="match status" value="1"/>
</dbReference>
<dbReference type="Pfam" id="PF13445">
    <property type="entry name" value="zf-RING_UBOX"/>
    <property type="match status" value="1"/>
</dbReference>
<dbReference type="InterPro" id="IPR001298">
    <property type="entry name" value="Filamin/ABP280_rpt"/>
</dbReference>
<dbReference type="PROSITE" id="PS50119">
    <property type="entry name" value="ZF_BBOX"/>
    <property type="match status" value="2"/>
</dbReference>
<dbReference type="InterPro" id="IPR011042">
    <property type="entry name" value="6-blade_b-propeller_TolB-like"/>
</dbReference>
<dbReference type="PANTHER" id="PTHR25462:SF296">
    <property type="entry name" value="MEIOTIC P26, ISOFORM F"/>
    <property type="match status" value="1"/>
</dbReference>
<dbReference type="SUPFAM" id="SSF101898">
    <property type="entry name" value="NHL repeat"/>
    <property type="match status" value="1"/>
</dbReference>
<comment type="caution">
    <text evidence="12">The sequence shown here is derived from an EMBL/GenBank/DDBJ whole genome shotgun (WGS) entry which is preliminary data.</text>
</comment>
<feature type="domain" description="B box-type" evidence="11">
    <location>
        <begin position="154"/>
        <end position="197"/>
    </location>
</feature>
<dbReference type="InterPro" id="IPR017907">
    <property type="entry name" value="Znf_RING_CS"/>
</dbReference>
<dbReference type="PROSITE" id="PS51125">
    <property type="entry name" value="NHL"/>
    <property type="match status" value="5"/>
</dbReference>
<organism evidence="12 13">
    <name type="scientific">Porites evermanni</name>
    <dbReference type="NCBI Taxonomy" id="104178"/>
    <lineage>
        <taxon>Eukaryota</taxon>
        <taxon>Metazoa</taxon>
        <taxon>Cnidaria</taxon>
        <taxon>Anthozoa</taxon>
        <taxon>Hexacorallia</taxon>
        <taxon>Scleractinia</taxon>
        <taxon>Fungiina</taxon>
        <taxon>Poritidae</taxon>
        <taxon>Porites</taxon>
    </lineage>
</organism>
<dbReference type="SUPFAM" id="SSF57850">
    <property type="entry name" value="RING/U-box"/>
    <property type="match status" value="1"/>
</dbReference>
<evidence type="ECO:0000256" key="4">
    <source>
        <dbReference type="ARBA" id="ARBA00022737"/>
    </source>
</evidence>
<evidence type="ECO:0000256" key="1">
    <source>
        <dbReference type="ARBA" id="ARBA00008518"/>
    </source>
</evidence>
<evidence type="ECO:0000259" key="11">
    <source>
        <dbReference type="PROSITE" id="PS50119"/>
    </source>
</evidence>
<dbReference type="CDD" id="cd05819">
    <property type="entry name" value="NHL"/>
    <property type="match status" value="1"/>
</dbReference>
<evidence type="ECO:0000256" key="6">
    <source>
        <dbReference type="ARBA" id="ARBA00022833"/>
    </source>
</evidence>
<dbReference type="CDD" id="cd19756">
    <property type="entry name" value="Bbox2"/>
    <property type="match status" value="1"/>
</dbReference>
<dbReference type="PROSITE" id="PS50194">
    <property type="entry name" value="FILAMIN_REPEAT"/>
    <property type="match status" value="1"/>
</dbReference>
<evidence type="ECO:0000256" key="7">
    <source>
        <dbReference type="PROSITE-ProRule" id="PRU00024"/>
    </source>
</evidence>
<feature type="repeat" description="NHL" evidence="9">
    <location>
        <begin position="504"/>
        <end position="547"/>
    </location>
</feature>
<feature type="repeat" description="NHL" evidence="9">
    <location>
        <begin position="469"/>
        <end position="500"/>
    </location>
</feature>
<keyword evidence="5 7" id="KW-0863">Zinc-finger</keyword>
<dbReference type="Pfam" id="PF00630">
    <property type="entry name" value="Filamin"/>
    <property type="match status" value="1"/>
</dbReference>
<dbReference type="InterPro" id="IPR014756">
    <property type="entry name" value="Ig_E-set"/>
</dbReference>
<dbReference type="InterPro" id="IPR047153">
    <property type="entry name" value="TRIM45/56/19-like"/>
</dbReference>
<evidence type="ECO:0000313" key="13">
    <source>
        <dbReference type="Proteomes" id="UP001159427"/>
    </source>
</evidence>
<dbReference type="InterPro" id="IPR000315">
    <property type="entry name" value="Znf_B-box"/>
</dbReference>
<dbReference type="Gene3D" id="2.120.10.30">
    <property type="entry name" value="TolB, C-terminal domain"/>
    <property type="match status" value="2"/>
</dbReference>
<keyword evidence="2" id="KW-0597">Phosphoprotein</keyword>
<dbReference type="Pfam" id="PF17170">
    <property type="entry name" value="DUF5128"/>
    <property type="match status" value="1"/>
</dbReference>